<sequence>MLQDTASRVCAVTAFSLIITILMYTALTRFDKNSQMVEEHIFQPTIYTGWGDGWASLLAAGEPFESTILQSASGRFAFSMKSGGHLLFEDRRLKKNTTIFSQTAGGVHGLEGEPAPEGAAMHARLSSRGTFVVYYDVELPLSTPESPSNEPASRARRSAVMQTKGKRDDESLADLLRLIDENINTEEDDDDKDHGLGSLSTVIWDSNRLPNCHKIPKGAYPPSTPFLQLDDSGLLYISTSNEINCVLKHSED</sequence>
<accession>A0A194XA02</accession>
<name>A0A194XA02_MOLSC</name>
<evidence type="ECO:0000313" key="3">
    <source>
        <dbReference type="EMBL" id="KUJ16964.1"/>
    </source>
</evidence>
<evidence type="ECO:0000256" key="2">
    <source>
        <dbReference type="SAM" id="Phobius"/>
    </source>
</evidence>
<protein>
    <submittedName>
        <fullName evidence="3">Uncharacterized protein</fullName>
    </submittedName>
</protein>
<keyword evidence="2" id="KW-1133">Transmembrane helix</keyword>
<feature type="region of interest" description="Disordered" evidence="1">
    <location>
        <begin position="142"/>
        <end position="168"/>
    </location>
</feature>
<keyword evidence="4" id="KW-1185">Reference proteome</keyword>
<dbReference type="Proteomes" id="UP000070700">
    <property type="component" value="Unassembled WGS sequence"/>
</dbReference>
<organism evidence="3 4">
    <name type="scientific">Mollisia scopiformis</name>
    <name type="common">Conifer needle endophyte fungus</name>
    <name type="synonym">Phialocephala scopiformis</name>
    <dbReference type="NCBI Taxonomy" id="149040"/>
    <lineage>
        <taxon>Eukaryota</taxon>
        <taxon>Fungi</taxon>
        <taxon>Dikarya</taxon>
        <taxon>Ascomycota</taxon>
        <taxon>Pezizomycotina</taxon>
        <taxon>Leotiomycetes</taxon>
        <taxon>Helotiales</taxon>
        <taxon>Mollisiaceae</taxon>
        <taxon>Mollisia</taxon>
    </lineage>
</organism>
<dbReference type="AlphaFoldDB" id="A0A194XA02"/>
<dbReference type="GeneID" id="28828157"/>
<dbReference type="RefSeq" id="XP_018071319.1">
    <property type="nucleotide sequence ID" value="XM_018218431.1"/>
</dbReference>
<dbReference type="InParanoid" id="A0A194XA02"/>
<gene>
    <name evidence="3" type="ORF">LY89DRAFT_718674</name>
</gene>
<evidence type="ECO:0000313" key="4">
    <source>
        <dbReference type="Proteomes" id="UP000070700"/>
    </source>
</evidence>
<keyword evidence="2" id="KW-0472">Membrane</keyword>
<dbReference type="EMBL" id="KQ947415">
    <property type="protein sequence ID" value="KUJ16964.1"/>
    <property type="molecule type" value="Genomic_DNA"/>
</dbReference>
<reference evidence="3 4" key="1">
    <citation type="submission" date="2015-10" db="EMBL/GenBank/DDBJ databases">
        <title>Full genome of DAOMC 229536 Phialocephala scopiformis, a fungal endophyte of spruce producing the potent anti-insectan compound rugulosin.</title>
        <authorList>
            <consortium name="DOE Joint Genome Institute"/>
            <person name="Walker A.K."/>
            <person name="Frasz S.L."/>
            <person name="Seifert K.A."/>
            <person name="Miller J.D."/>
            <person name="Mondo S.J."/>
            <person name="Labutti K."/>
            <person name="Lipzen A."/>
            <person name="Dockter R."/>
            <person name="Kennedy M."/>
            <person name="Grigoriev I.V."/>
            <person name="Spatafora J.W."/>
        </authorList>
    </citation>
    <scope>NUCLEOTIDE SEQUENCE [LARGE SCALE GENOMIC DNA]</scope>
    <source>
        <strain evidence="3 4">CBS 120377</strain>
    </source>
</reference>
<evidence type="ECO:0000256" key="1">
    <source>
        <dbReference type="SAM" id="MobiDB-lite"/>
    </source>
</evidence>
<dbReference type="OrthoDB" id="3529307at2759"/>
<feature type="transmembrane region" description="Helical" evidence="2">
    <location>
        <begin position="6"/>
        <end position="27"/>
    </location>
</feature>
<proteinExistence type="predicted"/>
<dbReference type="KEGG" id="psco:LY89DRAFT_718674"/>
<keyword evidence="2" id="KW-0812">Transmembrane</keyword>